<reference evidence="3 4" key="1">
    <citation type="submission" date="2024-09" db="EMBL/GenBank/DDBJ databases">
        <authorList>
            <person name="Sun Q."/>
            <person name="Mori K."/>
        </authorList>
    </citation>
    <scope>NUCLEOTIDE SEQUENCE [LARGE SCALE GENOMIC DNA]</scope>
    <source>
        <strain evidence="3 4">JCM 12520</strain>
    </source>
</reference>
<sequence length="445" mass="49344">MNKKNAVLVAVMLAGAVATGCGSKPQQNAGGDSAGAAPGTGAVQAEKKRDPVELVFYSTSGDFDESGFVKTFGDKIKEKFPHVTPKFIALTKDTALEKLITVGQPIDILFNSIGQTSETLLNYKMEADISDLIKKNNYDLSRLEPVTVDIQKQIANGGIYGLPVFTTTLALYYNKDLFDKFGVAYPKDGMTWEDTYELARKMSRMDGSVQYKGLSVSFSHTSLLNSKSVPYVDVKTNKAAFANDSFKNVFETLTNIYNIQNNGVTKDTVSYTKQIQSFDKDQTTAMFLALSTLGAVRFKEGLNWDVVSYPVDKDQPNVGPQSYPTYFYINNASKNKDAAFEVISYLTTDEFQKHLAMNGMFPVLKNRDAMKAYGQELPFMKNKNTQSFLPKQFAPAAPVSKYQSIAFNNLNNAYNAVLLKEKDVNTALREQEEKTNKDIEAQLAK</sequence>
<evidence type="ECO:0000256" key="2">
    <source>
        <dbReference type="SAM" id="SignalP"/>
    </source>
</evidence>
<organism evidence="3 4">
    <name type="scientific">Paenibacillus hodogayensis</name>
    <dbReference type="NCBI Taxonomy" id="279208"/>
    <lineage>
        <taxon>Bacteria</taxon>
        <taxon>Bacillati</taxon>
        <taxon>Bacillota</taxon>
        <taxon>Bacilli</taxon>
        <taxon>Bacillales</taxon>
        <taxon>Paenibacillaceae</taxon>
        <taxon>Paenibacillus</taxon>
    </lineage>
</organism>
<comment type="caution">
    <text evidence="3">The sequence shown here is derived from an EMBL/GenBank/DDBJ whole genome shotgun (WGS) entry which is preliminary data.</text>
</comment>
<dbReference type="PANTHER" id="PTHR43649:SF17">
    <property type="entry name" value="ABC TRANSPORTER SOLUTE BINDING PROTEIN-SUGAR TRANSPORT"/>
    <property type="match status" value="1"/>
</dbReference>
<keyword evidence="2" id="KW-0732">Signal</keyword>
<dbReference type="InterPro" id="IPR050490">
    <property type="entry name" value="Bact_solute-bd_prot1"/>
</dbReference>
<feature type="chain" id="PRO_5047105664" evidence="2">
    <location>
        <begin position="21"/>
        <end position="445"/>
    </location>
</feature>
<feature type="signal peptide" evidence="2">
    <location>
        <begin position="1"/>
        <end position="20"/>
    </location>
</feature>
<dbReference type="SUPFAM" id="SSF53850">
    <property type="entry name" value="Periplasmic binding protein-like II"/>
    <property type="match status" value="1"/>
</dbReference>
<dbReference type="PROSITE" id="PS51257">
    <property type="entry name" value="PROKAR_LIPOPROTEIN"/>
    <property type="match status" value="1"/>
</dbReference>
<dbReference type="RefSeq" id="WP_344900990.1">
    <property type="nucleotide sequence ID" value="NZ_BAAAYO010000001.1"/>
</dbReference>
<name>A0ABV5VZG6_9BACL</name>
<dbReference type="EMBL" id="JBHMAG010000012">
    <property type="protein sequence ID" value="MFB9753577.1"/>
    <property type="molecule type" value="Genomic_DNA"/>
</dbReference>
<proteinExistence type="predicted"/>
<keyword evidence="4" id="KW-1185">Reference proteome</keyword>
<feature type="region of interest" description="Disordered" evidence="1">
    <location>
        <begin position="24"/>
        <end position="46"/>
    </location>
</feature>
<dbReference type="Proteomes" id="UP001589619">
    <property type="component" value="Unassembled WGS sequence"/>
</dbReference>
<gene>
    <name evidence="3" type="ORF">ACFFNY_18575</name>
</gene>
<dbReference type="InterPro" id="IPR006059">
    <property type="entry name" value="SBP"/>
</dbReference>
<accession>A0ABV5VZG6</accession>
<protein>
    <submittedName>
        <fullName evidence="3">ABC transporter substrate-binding protein</fullName>
    </submittedName>
</protein>
<dbReference type="PANTHER" id="PTHR43649">
    <property type="entry name" value="ARABINOSE-BINDING PROTEIN-RELATED"/>
    <property type="match status" value="1"/>
</dbReference>
<dbReference type="Gene3D" id="3.40.190.10">
    <property type="entry name" value="Periplasmic binding protein-like II"/>
    <property type="match status" value="1"/>
</dbReference>
<evidence type="ECO:0000313" key="3">
    <source>
        <dbReference type="EMBL" id="MFB9753577.1"/>
    </source>
</evidence>
<evidence type="ECO:0000313" key="4">
    <source>
        <dbReference type="Proteomes" id="UP001589619"/>
    </source>
</evidence>
<evidence type="ECO:0000256" key="1">
    <source>
        <dbReference type="SAM" id="MobiDB-lite"/>
    </source>
</evidence>
<dbReference type="Pfam" id="PF01547">
    <property type="entry name" value="SBP_bac_1"/>
    <property type="match status" value="1"/>
</dbReference>